<dbReference type="EMBL" id="JBHUIY010000016">
    <property type="protein sequence ID" value="MFD2234081.1"/>
    <property type="molecule type" value="Genomic_DNA"/>
</dbReference>
<keyword evidence="6" id="KW-0694">RNA-binding</keyword>
<comment type="caution">
    <text evidence="9">The sequence shown here is derived from an EMBL/GenBank/DDBJ whole genome shotgun (WGS) entry which is preliminary data.</text>
</comment>
<dbReference type="PANTHER" id="PTHR34873">
    <property type="entry name" value="SSR1766 PROTEIN"/>
    <property type="match status" value="1"/>
</dbReference>
<reference evidence="10" key="1">
    <citation type="journal article" date="2019" name="Int. J. Syst. Evol. Microbiol.">
        <title>The Global Catalogue of Microorganisms (GCM) 10K type strain sequencing project: providing services to taxonomists for standard genome sequencing and annotation.</title>
        <authorList>
            <consortium name="The Broad Institute Genomics Platform"/>
            <consortium name="The Broad Institute Genome Sequencing Center for Infectious Disease"/>
            <person name="Wu L."/>
            <person name="Ma J."/>
        </authorList>
    </citation>
    <scope>NUCLEOTIDE SEQUENCE [LARGE SCALE GENOMIC DNA]</scope>
    <source>
        <strain evidence="10">KCTC 15012</strain>
    </source>
</reference>
<name>A0ABW5CCW6_9PROT</name>
<feature type="region of interest" description="Disordered" evidence="8">
    <location>
        <begin position="27"/>
        <end position="66"/>
    </location>
</feature>
<keyword evidence="3" id="KW-0540">Nuclease</keyword>
<evidence type="ECO:0000256" key="7">
    <source>
        <dbReference type="ARBA" id="ARBA00023016"/>
    </source>
</evidence>
<gene>
    <name evidence="9" type="ORF">ACFSNB_09710</name>
</gene>
<evidence type="ECO:0000313" key="9">
    <source>
        <dbReference type="EMBL" id="MFD2234081.1"/>
    </source>
</evidence>
<evidence type="ECO:0000256" key="1">
    <source>
        <dbReference type="ARBA" id="ARBA00006620"/>
    </source>
</evidence>
<proteinExistence type="inferred from homology"/>
<dbReference type="PANTHER" id="PTHR34873:SF3">
    <property type="entry name" value="ADDICTION MODULE TOXIN, HICA FAMILY"/>
    <property type="match status" value="1"/>
</dbReference>
<evidence type="ECO:0000256" key="8">
    <source>
        <dbReference type="SAM" id="MobiDB-lite"/>
    </source>
</evidence>
<evidence type="ECO:0000313" key="10">
    <source>
        <dbReference type="Proteomes" id="UP001597296"/>
    </source>
</evidence>
<keyword evidence="7" id="KW-0346">Stress response</keyword>
<keyword evidence="4" id="KW-0255">Endonuclease</keyword>
<dbReference type="InterPro" id="IPR038570">
    <property type="entry name" value="HicA_sf"/>
</dbReference>
<dbReference type="Proteomes" id="UP001597296">
    <property type="component" value="Unassembled WGS sequence"/>
</dbReference>
<comment type="similarity">
    <text evidence="1">Belongs to the HicA mRNA interferase family.</text>
</comment>
<evidence type="ECO:0000256" key="5">
    <source>
        <dbReference type="ARBA" id="ARBA00022801"/>
    </source>
</evidence>
<keyword evidence="2" id="KW-1277">Toxin-antitoxin system</keyword>
<evidence type="ECO:0000256" key="4">
    <source>
        <dbReference type="ARBA" id="ARBA00022759"/>
    </source>
</evidence>
<accession>A0ABW5CCW6</accession>
<dbReference type="SUPFAM" id="SSF54786">
    <property type="entry name" value="YcfA/nrd intein domain"/>
    <property type="match status" value="1"/>
</dbReference>
<evidence type="ECO:0000256" key="3">
    <source>
        <dbReference type="ARBA" id="ARBA00022722"/>
    </source>
</evidence>
<dbReference type="Pfam" id="PF07927">
    <property type="entry name" value="HicA_toxin"/>
    <property type="match status" value="1"/>
</dbReference>
<dbReference type="Gene3D" id="3.30.920.30">
    <property type="entry name" value="Hypothetical protein"/>
    <property type="match status" value="1"/>
</dbReference>
<dbReference type="RefSeq" id="WP_377315978.1">
    <property type="nucleotide sequence ID" value="NZ_JBHUIY010000016.1"/>
</dbReference>
<keyword evidence="5" id="KW-0378">Hydrolase</keyword>
<evidence type="ECO:0000256" key="6">
    <source>
        <dbReference type="ARBA" id="ARBA00022884"/>
    </source>
</evidence>
<dbReference type="InterPro" id="IPR012933">
    <property type="entry name" value="HicA_mRNA_interferase"/>
</dbReference>
<sequence length="66" mass="7447">MVKSISSRDAIKALEADGWRLVNVEGSHHQFKHPTKPGRVTVKHPEKDMKTGTLKSIERQSGLKIR</sequence>
<keyword evidence="10" id="KW-1185">Reference proteome</keyword>
<organism evidence="9 10">
    <name type="scientific">Phaeospirillum tilakii</name>
    <dbReference type="NCBI Taxonomy" id="741673"/>
    <lineage>
        <taxon>Bacteria</taxon>
        <taxon>Pseudomonadati</taxon>
        <taxon>Pseudomonadota</taxon>
        <taxon>Alphaproteobacteria</taxon>
        <taxon>Rhodospirillales</taxon>
        <taxon>Rhodospirillaceae</taxon>
        <taxon>Phaeospirillum</taxon>
    </lineage>
</organism>
<evidence type="ECO:0000256" key="2">
    <source>
        <dbReference type="ARBA" id="ARBA00022649"/>
    </source>
</evidence>
<protein>
    <submittedName>
        <fullName evidence="9">Type II toxin-antitoxin system HicA family toxin</fullName>
    </submittedName>
</protein>